<reference evidence="1" key="1">
    <citation type="journal article" date="2020" name="mSystems">
        <title>Genome- and Community-Level Interaction Insights into Carbon Utilization and Element Cycling Functions of Hydrothermarchaeota in Hydrothermal Sediment.</title>
        <authorList>
            <person name="Zhou Z."/>
            <person name="Liu Y."/>
            <person name="Xu W."/>
            <person name="Pan J."/>
            <person name="Luo Z.H."/>
            <person name="Li M."/>
        </authorList>
    </citation>
    <scope>NUCLEOTIDE SEQUENCE [LARGE SCALE GENOMIC DNA]</scope>
    <source>
        <strain evidence="1">HyVt-505</strain>
    </source>
</reference>
<proteinExistence type="predicted"/>
<comment type="caution">
    <text evidence="1">The sequence shown here is derived from an EMBL/GenBank/DDBJ whole genome shotgun (WGS) entry which is preliminary data.</text>
</comment>
<dbReference type="PROSITE" id="PS51257">
    <property type="entry name" value="PROKAR_LIPOPROTEIN"/>
    <property type="match status" value="1"/>
</dbReference>
<organism evidence="1">
    <name type="scientific">Candidatus Tenderia electrophaga</name>
    <dbReference type="NCBI Taxonomy" id="1748243"/>
    <lineage>
        <taxon>Bacteria</taxon>
        <taxon>Pseudomonadati</taxon>
        <taxon>Pseudomonadota</taxon>
        <taxon>Gammaproteobacteria</taxon>
        <taxon>Candidatus Tenderiales</taxon>
        <taxon>Candidatus Tenderiaceae</taxon>
        <taxon>Candidatus Tenderia</taxon>
    </lineage>
</organism>
<protein>
    <submittedName>
        <fullName evidence="1">Uncharacterized protein</fullName>
    </submittedName>
</protein>
<dbReference type="EMBL" id="DRNF01000046">
    <property type="protein sequence ID" value="HHJ80130.1"/>
    <property type="molecule type" value="Genomic_DNA"/>
</dbReference>
<evidence type="ECO:0000313" key="1">
    <source>
        <dbReference type="EMBL" id="HHJ80130.1"/>
    </source>
</evidence>
<dbReference type="AlphaFoldDB" id="A0A832N2P3"/>
<accession>A0A832N2P3</accession>
<name>A0A832N2P3_9GAMM</name>
<gene>
    <name evidence="1" type="ORF">ENJ65_00690</name>
</gene>
<dbReference type="Proteomes" id="UP000885832">
    <property type="component" value="Unassembled WGS sequence"/>
</dbReference>
<sequence length="122" mass="13307">MSKRRLAFLTVCTAIVACGGGEDYELLDATQAAMLGTPVVEDVEVEKMDYALLQDWAGRAVQELQDFCDEAQIAAGNPDGDDQLIGVRALIKEYEDMVAGRPVWQSRLAGEDRETGTLLDVL</sequence>